<evidence type="ECO:0000256" key="8">
    <source>
        <dbReference type="ARBA" id="ARBA00034808"/>
    </source>
</evidence>
<proteinExistence type="inferred from homology"/>
<dbReference type="PROSITE" id="PS51194">
    <property type="entry name" value="HELICASE_CTER"/>
    <property type="match status" value="1"/>
</dbReference>
<evidence type="ECO:0000256" key="6">
    <source>
        <dbReference type="ARBA" id="ARBA00023242"/>
    </source>
</evidence>
<dbReference type="InterPro" id="IPR011545">
    <property type="entry name" value="DEAD/DEAH_box_helicase_dom"/>
</dbReference>
<evidence type="ECO:0000256" key="5">
    <source>
        <dbReference type="ARBA" id="ARBA00023235"/>
    </source>
</evidence>
<feature type="domain" description="Helicase C-terminal" evidence="11">
    <location>
        <begin position="246"/>
        <end position="410"/>
    </location>
</feature>
<dbReference type="GO" id="GO:0009378">
    <property type="term" value="F:four-way junction helicase activity"/>
    <property type="evidence" value="ECO:0007669"/>
    <property type="project" value="TreeGrafter"/>
</dbReference>
<dbReference type="InterPro" id="IPR027417">
    <property type="entry name" value="P-loop_NTPase"/>
</dbReference>
<keyword evidence="4" id="KW-0238">DNA-binding</keyword>
<dbReference type="SMART" id="SM00490">
    <property type="entry name" value="HELICc"/>
    <property type="match status" value="1"/>
</dbReference>
<dbReference type="Gene3D" id="3.40.50.300">
    <property type="entry name" value="P-loop containing nucleotide triphosphate hydrolases"/>
    <property type="match status" value="2"/>
</dbReference>
<organism evidence="12 13">
    <name type="scientific">Magallana gigas</name>
    <name type="common">Pacific oyster</name>
    <name type="synonym">Crassostrea gigas</name>
    <dbReference type="NCBI Taxonomy" id="29159"/>
    <lineage>
        <taxon>Eukaryota</taxon>
        <taxon>Metazoa</taxon>
        <taxon>Spiralia</taxon>
        <taxon>Lophotrochozoa</taxon>
        <taxon>Mollusca</taxon>
        <taxon>Bivalvia</taxon>
        <taxon>Autobranchia</taxon>
        <taxon>Pteriomorphia</taxon>
        <taxon>Ostreida</taxon>
        <taxon>Ostreoidea</taxon>
        <taxon>Ostreidae</taxon>
        <taxon>Magallana</taxon>
    </lineage>
</organism>
<evidence type="ECO:0000256" key="7">
    <source>
        <dbReference type="ARBA" id="ARBA00034617"/>
    </source>
</evidence>
<keyword evidence="13" id="KW-1185">Reference proteome</keyword>
<evidence type="ECO:0000256" key="9">
    <source>
        <dbReference type="ARBA" id="ARBA00044542"/>
    </source>
</evidence>
<feature type="domain" description="Helicase ATP-binding" evidence="10">
    <location>
        <begin position="27"/>
        <end position="219"/>
    </location>
</feature>
<accession>A0A8W8LHQ8</accession>
<evidence type="ECO:0000259" key="10">
    <source>
        <dbReference type="PROSITE" id="PS51192"/>
    </source>
</evidence>
<dbReference type="Proteomes" id="UP000005408">
    <property type="component" value="Unassembled WGS sequence"/>
</dbReference>
<evidence type="ECO:0000256" key="3">
    <source>
        <dbReference type="ARBA" id="ARBA00022840"/>
    </source>
</evidence>
<evidence type="ECO:0000256" key="1">
    <source>
        <dbReference type="ARBA" id="ARBA00005446"/>
    </source>
</evidence>
<comment type="catalytic activity">
    <reaction evidence="7">
        <text>Couples ATP hydrolysis with the unwinding of duplex DNA by translocating in the 3'-5' direction.</text>
        <dbReference type="EC" id="5.6.2.4"/>
    </reaction>
</comment>
<dbReference type="Pfam" id="PF00270">
    <property type="entry name" value="DEAD"/>
    <property type="match status" value="1"/>
</dbReference>
<dbReference type="GO" id="GO:0005634">
    <property type="term" value="C:nucleus"/>
    <property type="evidence" value="ECO:0007669"/>
    <property type="project" value="TreeGrafter"/>
</dbReference>
<dbReference type="SMART" id="SM00487">
    <property type="entry name" value="DEXDc"/>
    <property type="match status" value="1"/>
</dbReference>
<dbReference type="PANTHER" id="PTHR13710:SF153">
    <property type="entry name" value="RECQ-LIKE DNA HELICASE BLM"/>
    <property type="match status" value="1"/>
</dbReference>
<dbReference type="GO" id="GO:0000724">
    <property type="term" value="P:double-strand break repair via homologous recombination"/>
    <property type="evidence" value="ECO:0007669"/>
    <property type="project" value="TreeGrafter"/>
</dbReference>
<dbReference type="PROSITE" id="PS51192">
    <property type="entry name" value="HELICASE_ATP_BIND_1"/>
    <property type="match status" value="1"/>
</dbReference>
<comment type="similarity">
    <text evidence="1">Belongs to the helicase family. RecQ subfamily.</text>
</comment>
<sequence>MEAKLKDIVAAYDPDIKLRKEQEQALLFLMKQKGDLLVNLPVGFGKSLIYHLLPQALATHRISPVVIVVSPLNIIHKDQMEDLKKHGISACRLNICSKVEETTDDEDMGSFELDSTGVDLDNVINGRYSVLLCHPEALLNTKKGYSLLIDPAFKKNVVGVVIDECHIIEKWGDEFRTAFKRLGTLKVFFPDVPFVALSGTLTREQKITIPKHLCLVKHEIIETTPDRPNIFLEKKQKQSGIDVLSQYEQIIYQVCDELYKKRELYPVTLLFIPIFYMSEALRYLNSIFGIQNIYSSIYSALCTGQDNEVIDATINELKKENPRIRLVLTTSISGMGFDPSNVTQVIHACPPRDLSQYFQEVGRAGRRGQRSHAVLYYNNQDIARNLPGIHENIINYCKNNSMCLRDQLLSTFGFTKDKTITGCECCSCCITQCQCTKCSEKDAI</sequence>
<dbReference type="AlphaFoldDB" id="A0A8W8LHQ8"/>
<keyword evidence="2" id="KW-0547">Nucleotide-binding</keyword>
<dbReference type="InterPro" id="IPR001650">
    <property type="entry name" value="Helicase_C-like"/>
</dbReference>
<keyword evidence="6" id="KW-0539">Nucleus</keyword>
<evidence type="ECO:0000256" key="4">
    <source>
        <dbReference type="ARBA" id="ARBA00023125"/>
    </source>
</evidence>
<keyword evidence="5" id="KW-0413">Isomerase</keyword>
<evidence type="ECO:0000256" key="2">
    <source>
        <dbReference type="ARBA" id="ARBA00022741"/>
    </source>
</evidence>
<evidence type="ECO:0000313" key="12">
    <source>
        <dbReference type="EnsemblMetazoa" id="G28288.1:cds"/>
    </source>
</evidence>
<evidence type="ECO:0000313" key="13">
    <source>
        <dbReference type="Proteomes" id="UP000005408"/>
    </source>
</evidence>
<dbReference type="InterPro" id="IPR014001">
    <property type="entry name" value="Helicase_ATP-bd"/>
</dbReference>
<dbReference type="Pfam" id="PF00271">
    <property type="entry name" value="Helicase_C"/>
    <property type="match status" value="1"/>
</dbReference>
<protein>
    <recommendedName>
        <fullName evidence="8">DNA 3'-5' helicase</fullName>
        <ecNumber evidence="8">5.6.2.4</ecNumber>
    </recommendedName>
    <alternativeName>
        <fullName evidence="9">DNA 3'-5' helicase BLM</fullName>
    </alternativeName>
</protein>
<dbReference type="PANTHER" id="PTHR13710">
    <property type="entry name" value="DNA HELICASE RECQ FAMILY MEMBER"/>
    <property type="match status" value="1"/>
</dbReference>
<reference evidence="12" key="1">
    <citation type="submission" date="2022-08" db="UniProtKB">
        <authorList>
            <consortium name="EnsemblMetazoa"/>
        </authorList>
    </citation>
    <scope>IDENTIFICATION</scope>
    <source>
        <strain evidence="12">05x7-T-G4-1.051#20</strain>
    </source>
</reference>
<dbReference type="GO" id="GO:0005694">
    <property type="term" value="C:chromosome"/>
    <property type="evidence" value="ECO:0007669"/>
    <property type="project" value="TreeGrafter"/>
</dbReference>
<dbReference type="GO" id="GO:0005524">
    <property type="term" value="F:ATP binding"/>
    <property type="evidence" value="ECO:0007669"/>
    <property type="project" value="UniProtKB-KW"/>
</dbReference>
<dbReference type="SUPFAM" id="SSF52540">
    <property type="entry name" value="P-loop containing nucleoside triphosphate hydrolases"/>
    <property type="match status" value="1"/>
</dbReference>
<name>A0A8W8LHQ8_MAGGI</name>
<dbReference type="GO" id="GO:0003677">
    <property type="term" value="F:DNA binding"/>
    <property type="evidence" value="ECO:0007669"/>
    <property type="project" value="UniProtKB-KW"/>
</dbReference>
<dbReference type="EC" id="5.6.2.4" evidence="8"/>
<dbReference type="GO" id="GO:0005737">
    <property type="term" value="C:cytoplasm"/>
    <property type="evidence" value="ECO:0007669"/>
    <property type="project" value="TreeGrafter"/>
</dbReference>
<keyword evidence="3" id="KW-0067">ATP-binding</keyword>
<evidence type="ECO:0000259" key="11">
    <source>
        <dbReference type="PROSITE" id="PS51194"/>
    </source>
</evidence>
<dbReference type="GO" id="GO:0043138">
    <property type="term" value="F:3'-5' DNA helicase activity"/>
    <property type="evidence" value="ECO:0007669"/>
    <property type="project" value="UniProtKB-EC"/>
</dbReference>
<dbReference type="EnsemblMetazoa" id="G28288.1">
    <property type="protein sequence ID" value="G28288.1:cds"/>
    <property type="gene ID" value="G28288"/>
</dbReference>